<evidence type="ECO:0000313" key="2">
    <source>
        <dbReference type="Proteomes" id="UP001355207"/>
    </source>
</evidence>
<dbReference type="EMBL" id="CP144100">
    <property type="protein sequence ID" value="WWC88228.1"/>
    <property type="molecule type" value="Genomic_DNA"/>
</dbReference>
<proteinExistence type="predicted"/>
<dbReference type="AlphaFoldDB" id="A0AAX4JUN9"/>
<dbReference type="GeneID" id="91093804"/>
<reference evidence="1 2" key="1">
    <citation type="submission" date="2024-01" db="EMBL/GenBank/DDBJ databases">
        <title>Comparative genomics of Cryptococcus and Kwoniella reveals pathogenesis evolution and contrasting modes of karyotype evolution via chromosome fusion or intercentromeric recombination.</title>
        <authorList>
            <person name="Coelho M.A."/>
            <person name="David-Palma M."/>
            <person name="Shea T."/>
            <person name="Bowers K."/>
            <person name="McGinley-Smith S."/>
            <person name="Mohammad A.W."/>
            <person name="Gnirke A."/>
            <person name="Yurkov A.M."/>
            <person name="Nowrousian M."/>
            <person name="Sun S."/>
            <person name="Cuomo C.A."/>
            <person name="Heitman J."/>
        </authorList>
    </citation>
    <scope>NUCLEOTIDE SEQUENCE [LARGE SCALE GENOMIC DNA]</scope>
    <source>
        <strain evidence="1 2">CBS 6074</strain>
    </source>
</reference>
<name>A0AAX4JUN9_9TREE</name>
<sequence length="176" mass="19917">MNSSQNNSAANSRVLSPREQELHESWKYLGSEPSSSSNPNGPVWRENDWWHSKTRELNAKIALEEASKDMLENLAHRQFDLKDILDKAIFKRLEDKLIESYPGIAASSGYLDSTISSNDKPTFWIDPESIETSWTDHLDCFKLSCTYGGKAYRNSESGSELVDLQSVTLKLEAKLT</sequence>
<organism evidence="1 2">
    <name type="scientific">Kwoniella dendrophila CBS 6074</name>
    <dbReference type="NCBI Taxonomy" id="1295534"/>
    <lineage>
        <taxon>Eukaryota</taxon>
        <taxon>Fungi</taxon>
        <taxon>Dikarya</taxon>
        <taxon>Basidiomycota</taxon>
        <taxon>Agaricomycotina</taxon>
        <taxon>Tremellomycetes</taxon>
        <taxon>Tremellales</taxon>
        <taxon>Cryptococcaceae</taxon>
        <taxon>Kwoniella</taxon>
    </lineage>
</organism>
<evidence type="ECO:0000313" key="1">
    <source>
        <dbReference type="EMBL" id="WWC88228.1"/>
    </source>
</evidence>
<dbReference type="RefSeq" id="XP_066074991.1">
    <property type="nucleotide sequence ID" value="XM_066218894.1"/>
</dbReference>
<protein>
    <submittedName>
        <fullName evidence="1">Uncharacterized protein</fullName>
    </submittedName>
</protein>
<gene>
    <name evidence="1" type="ORF">L201_003133</name>
</gene>
<accession>A0AAX4JUN9</accession>
<keyword evidence="2" id="KW-1185">Reference proteome</keyword>
<dbReference type="Proteomes" id="UP001355207">
    <property type="component" value="Chromosome 3"/>
</dbReference>